<dbReference type="Gene3D" id="3.40.50.300">
    <property type="entry name" value="P-loop containing nucleotide triphosphate hydrolases"/>
    <property type="match status" value="1"/>
</dbReference>
<feature type="compositionally biased region" description="Polar residues" evidence="1">
    <location>
        <begin position="137"/>
        <end position="148"/>
    </location>
</feature>
<evidence type="ECO:0000256" key="1">
    <source>
        <dbReference type="SAM" id="MobiDB-lite"/>
    </source>
</evidence>
<evidence type="ECO:0000313" key="3">
    <source>
        <dbReference type="EMBL" id="KAL1900460.1"/>
    </source>
</evidence>
<keyword evidence="4" id="KW-1185">Reference proteome</keyword>
<accession>A0ABR3ZIC4</accession>
<name>A0ABR3ZIC4_9PEZI</name>
<gene>
    <name evidence="3" type="ORF">Cpir12675_000930</name>
</gene>
<reference evidence="3 4" key="1">
    <citation type="journal article" date="2024" name="IMA Fungus">
        <title>IMA Genome - F19 : A genome assembly and annotation guide to empower mycologists, including annotated draft genome sequences of Ceratocystis pirilliformis, Diaporthe australafricana, Fusarium ophioides, Paecilomyces lecythidis, and Sporothrix stenoceras.</title>
        <authorList>
            <person name="Aylward J."/>
            <person name="Wilson A.M."/>
            <person name="Visagie C.M."/>
            <person name="Spraker J."/>
            <person name="Barnes I."/>
            <person name="Buitendag C."/>
            <person name="Ceriani C."/>
            <person name="Del Mar Angel L."/>
            <person name="du Plessis D."/>
            <person name="Fuchs T."/>
            <person name="Gasser K."/>
            <person name="Kramer D."/>
            <person name="Li W."/>
            <person name="Munsamy K."/>
            <person name="Piso A."/>
            <person name="Price J.L."/>
            <person name="Sonnekus B."/>
            <person name="Thomas C."/>
            <person name="van der Nest A."/>
            <person name="van Dijk A."/>
            <person name="van Heerden A."/>
            <person name="van Vuuren N."/>
            <person name="Yilmaz N."/>
            <person name="Duong T.A."/>
            <person name="van der Merwe N.A."/>
            <person name="Wingfield M.J."/>
            <person name="Wingfield B.D."/>
        </authorList>
    </citation>
    <scope>NUCLEOTIDE SEQUENCE [LARGE SCALE GENOMIC DNA]</scope>
    <source>
        <strain evidence="3 4">CMW 12675</strain>
    </source>
</reference>
<dbReference type="Proteomes" id="UP001583280">
    <property type="component" value="Unassembled WGS sequence"/>
</dbReference>
<dbReference type="InterPro" id="IPR001849">
    <property type="entry name" value="PH_domain"/>
</dbReference>
<organism evidence="3 4">
    <name type="scientific">Ceratocystis pirilliformis</name>
    <dbReference type="NCBI Taxonomy" id="259994"/>
    <lineage>
        <taxon>Eukaryota</taxon>
        <taxon>Fungi</taxon>
        <taxon>Dikarya</taxon>
        <taxon>Ascomycota</taxon>
        <taxon>Pezizomycotina</taxon>
        <taxon>Sordariomycetes</taxon>
        <taxon>Hypocreomycetidae</taxon>
        <taxon>Microascales</taxon>
        <taxon>Ceratocystidaceae</taxon>
        <taxon>Ceratocystis</taxon>
    </lineage>
</organism>
<dbReference type="InterPro" id="IPR027417">
    <property type="entry name" value="P-loop_NTPase"/>
</dbReference>
<evidence type="ECO:0000313" key="4">
    <source>
        <dbReference type="Proteomes" id="UP001583280"/>
    </source>
</evidence>
<sequence length="148" mass="16626">MSQDPVNSTTFKLIRRNNAQSRRLGVMTKADLISEDDPTSHQQWLSMLNAASNNGLVRLPLQKLREQFRGYLLAMKPRVILSDASDYPDVIDLGSEDESQSDRSPPQPLSRNLSGGKKRPQELPFNTPSKKPRKNTGGITNYSYQPRG</sequence>
<dbReference type="EMBL" id="JAWDJO010000012">
    <property type="protein sequence ID" value="KAL1900460.1"/>
    <property type="molecule type" value="Genomic_DNA"/>
</dbReference>
<evidence type="ECO:0000259" key="2">
    <source>
        <dbReference type="PROSITE" id="PS50003"/>
    </source>
</evidence>
<dbReference type="PROSITE" id="PS50003">
    <property type="entry name" value="PH_DOMAIN"/>
    <property type="match status" value="1"/>
</dbReference>
<protein>
    <recommendedName>
        <fullName evidence="2">PH domain-containing protein</fullName>
    </recommendedName>
</protein>
<proteinExistence type="predicted"/>
<feature type="domain" description="PH" evidence="2">
    <location>
        <begin position="1"/>
        <end position="53"/>
    </location>
</feature>
<feature type="region of interest" description="Disordered" evidence="1">
    <location>
        <begin position="89"/>
        <end position="148"/>
    </location>
</feature>
<comment type="caution">
    <text evidence="3">The sequence shown here is derived from an EMBL/GenBank/DDBJ whole genome shotgun (WGS) entry which is preliminary data.</text>
</comment>